<evidence type="ECO:0008006" key="3">
    <source>
        <dbReference type="Google" id="ProtNLM"/>
    </source>
</evidence>
<organism evidence="1 2">
    <name type="scientific">Virgibacillus halodenitrificans</name>
    <name type="common">Bacillus halodenitrificans</name>
    <dbReference type="NCBI Taxonomy" id="1482"/>
    <lineage>
        <taxon>Bacteria</taxon>
        <taxon>Bacillati</taxon>
        <taxon>Bacillota</taxon>
        <taxon>Bacilli</taxon>
        <taxon>Bacillales</taxon>
        <taxon>Bacillaceae</taxon>
        <taxon>Virgibacillus</taxon>
    </lineage>
</organism>
<name>A0AAC9NJS0_VIRHA</name>
<accession>A0AAC9NJS0</accession>
<reference evidence="1 2" key="1">
    <citation type="submission" date="2016-11" db="EMBL/GenBank/DDBJ databases">
        <title>Complete genome sequencing of Virgibacillus halodenitrificans PDB-F2.</title>
        <authorList>
            <person name="Sun Z."/>
            <person name="Zhou Y."/>
            <person name="Li H."/>
        </authorList>
    </citation>
    <scope>NUCLEOTIDE SEQUENCE [LARGE SCALE GENOMIC DNA]</scope>
    <source>
        <strain evidence="1 2">PDB-F2</strain>
    </source>
</reference>
<dbReference type="AlphaFoldDB" id="A0AAC9NJS0"/>
<dbReference type="Gene3D" id="3.30.450.40">
    <property type="match status" value="1"/>
</dbReference>
<gene>
    <name evidence="1" type="ORF">BME96_01415</name>
</gene>
<dbReference type="Proteomes" id="UP000182945">
    <property type="component" value="Chromosome"/>
</dbReference>
<dbReference type="EMBL" id="CP017962">
    <property type="protein sequence ID" value="APC46929.1"/>
    <property type="molecule type" value="Genomic_DNA"/>
</dbReference>
<sequence>MAFNNQREKSTEIKEKFLAECNMLRENMQIDFVGIALQQTEGLNITWPFVSGNTTNKYKYITVRYGKGIAGKVISTGAALSIDSFPDGISGKPTEYPIMLAERLFAVYAVPINFKGMPKGALLAGMRSPIVWSDTNIKQVKQMTTEIEKLLPYYFK</sequence>
<dbReference type="RefSeq" id="WP_071648090.1">
    <property type="nucleotide sequence ID" value="NZ_CP017962.1"/>
</dbReference>
<dbReference type="SUPFAM" id="SSF55781">
    <property type="entry name" value="GAF domain-like"/>
    <property type="match status" value="1"/>
</dbReference>
<dbReference type="InterPro" id="IPR029016">
    <property type="entry name" value="GAF-like_dom_sf"/>
</dbReference>
<dbReference type="KEGG" id="vhl:BME96_01415"/>
<evidence type="ECO:0000313" key="2">
    <source>
        <dbReference type="Proteomes" id="UP000182945"/>
    </source>
</evidence>
<protein>
    <recommendedName>
        <fullName evidence="3">GAF domain-containing protein</fullName>
    </recommendedName>
</protein>
<dbReference type="GeneID" id="71513036"/>
<proteinExistence type="predicted"/>
<evidence type="ECO:0000313" key="1">
    <source>
        <dbReference type="EMBL" id="APC46929.1"/>
    </source>
</evidence>